<dbReference type="EMBL" id="JACJVO010000011">
    <property type="protein sequence ID" value="MBB6731331.1"/>
    <property type="molecule type" value="Genomic_DNA"/>
</dbReference>
<dbReference type="Gene3D" id="3.40.50.300">
    <property type="entry name" value="P-loop containing nucleotide triphosphate hydrolases"/>
    <property type="match status" value="1"/>
</dbReference>
<dbReference type="PANTHER" id="PTHR43038:SF3">
    <property type="entry name" value="ABC TRANSPORTER G FAMILY MEMBER 20 ISOFORM X1"/>
    <property type="match status" value="1"/>
</dbReference>
<keyword evidence="1" id="KW-0547">Nucleotide-binding</keyword>
<feature type="domain" description="ABC transporter" evidence="3">
    <location>
        <begin position="25"/>
        <end position="252"/>
    </location>
</feature>
<dbReference type="GO" id="GO:0016887">
    <property type="term" value="F:ATP hydrolysis activity"/>
    <property type="evidence" value="ECO:0007669"/>
    <property type="project" value="InterPro"/>
</dbReference>
<protein>
    <submittedName>
        <fullName evidence="4">ABC transporter ATP-binding protein</fullName>
    </submittedName>
</protein>
<dbReference type="SMART" id="SM00382">
    <property type="entry name" value="AAA"/>
    <property type="match status" value="1"/>
</dbReference>
<dbReference type="PROSITE" id="PS00211">
    <property type="entry name" value="ABC_TRANSPORTER_1"/>
    <property type="match status" value="1"/>
</dbReference>
<dbReference type="SUPFAM" id="SSF52540">
    <property type="entry name" value="P-loop containing nucleoside triphosphate hydrolases"/>
    <property type="match status" value="1"/>
</dbReference>
<dbReference type="GO" id="GO:0005524">
    <property type="term" value="F:ATP binding"/>
    <property type="evidence" value="ECO:0007669"/>
    <property type="project" value="UniProtKB-KW"/>
</dbReference>
<evidence type="ECO:0000313" key="4">
    <source>
        <dbReference type="EMBL" id="MBB6731331.1"/>
    </source>
</evidence>
<keyword evidence="5" id="KW-1185">Reference proteome</keyword>
<reference evidence="4 5" key="1">
    <citation type="submission" date="2020-08" db="EMBL/GenBank/DDBJ databases">
        <title>Cohnella phylogeny.</title>
        <authorList>
            <person name="Dunlap C."/>
        </authorList>
    </citation>
    <scope>NUCLEOTIDE SEQUENCE [LARGE SCALE GENOMIC DNA]</scope>
    <source>
        <strain evidence="4 5">CBP 2801</strain>
    </source>
</reference>
<evidence type="ECO:0000256" key="1">
    <source>
        <dbReference type="ARBA" id="ARBA00022741"/>
    </source>
</evidence>
<comment type="caution">
    <text evidence="4">The sequence shown here is derived from an EMBL/GenBank/DDBJ whole genome shotgun (WGS) entry which is preliminary data.</text>
</comment>
<dbReference type="PROSITE" id="PS50893">
    <property type="entry name" value="ABC_TRANSPORTER_2"/>
    <property type="match status" value="1"/>
</dbReference>
<evidence type="ECO:0000259" key="3">
    <source>
        <dbReference type="PROSITE" id="PS50893"/>
    </source>
</evidence>
<dbReference type="InterPro" id="IPR003593">
    <property type="entry name" value="AAA+_ATPase"/>
</dbReference>
<evidence type="ECO:0000313" key="5">
    <source>
        <dbReference type="Proteomes" id="UP000564644"/>
    </source>
</evidence>
<dbReference type="PANTHER" id="PTHR43038">
    <property type="entry name" value="ATP-BINDING CASSETTE, SUB-FAMILY H, MEMBER 1"/>
    <property type="match status" value="1"/>
</dbReference>
<gene>
    <name evidence="4" type="ORF">H7C18_10465</name>
</gene>
<dbReference type="InterPro" id="IPR027417">
    <property type="entry name" value="P-loop_NTPase"/>
</dbReference>
<proteinExistence type="predicted"/>
<organism evidence="4 5">
    <name type="scientific">Cohnella zeiphila</name>
    <dbReference type="NCBI Taxonomy" id="2761120"/>
    <lineage>
        <taxon>Bacteria</taxon>
        <taxon>Bacillati</taxon>
        <taxon>Bacillota</taxon>
        <taxon>Bacilli</taxon>
        <taxon>Bacillales</taxon>
        <taxon>Paenibacillaceae</taxon>
        <taxon>Cohnella</taxon>
    </lineage>
</organism>
<name>A0A7X0VUW1_9BACL</name>
<dbReference type="InterPro" id="IPR003439">
    <property type="entry name" value="ABC_transporter-like_ATP-bd"/>
</dbReference>
<dbReference type="InterPro" id="IPR017871">
    <property type="entry name" value="ABC_transporter-like_CS"/>
</dbReference>
<accession>A0A7X0VUW1</accession>
<evidence type="ECO:0000256" key="2">
    <source>
        <dbReference type="ARBA" id="ARBA00022840"/>
    </source>
</evidence>
<dbReference type="Pfam" id="PF00005">
    <property type="entry name" value="ABC_tran"/>
    <property type="match status" value="1"/>
</dbReference>
<dbReference type="AlphaFoldDB" id="A0A7X0VUW1"/>
<keyword evidence="2 4" id="KW-0067">ATP-binding</keyword>
<dbReference type="Proteomes" id="UP000564644">
    <property type="component" value="Unassembled WGS sequence"/>
</dbReference>
<sequence>MSDYLHQKGGLLLSTLTESARSSSVEIDGLRRSFGERAVLDGISLRIGRGELFGLLGPSGSGKTTLIKLVTGIDRADAGEVRLLGEKMPKLAMLQRFGYMAQSDALYNELTARENLLFFASLYRLSGRKRQERIEAVMALVDLTPHLNKPVAAYSGGMKRRLSLAISLLHEPELLILDEPTVGIDPALRQSIWKELAALRDGGTTIILTTHVMDEADKCDRIALLRDGRLTAVGSPDALKAESGTQTIEDAFIALGGGAQR</sequence>